<feature type="compositionally biased region" description="Basic and acidic residues" evidence="1">
    <location>
        <begin position="378"/>
        <end position="388"/>
    </location>
</feature>
<feature type="compositionally biased region" description="Low complexity" evidence="1">
    <location>
        <begin position="520"/>
        <end position="555"/>
    </location>
</feature>
<protein>
    <recommendedName>
        <fullName evidence="4">Arginine/serine-rich protein PNISR</fullName>
    </recommendedName>
</protein>
<reference evidence="2 3" key="1">
    <citation type="submission" date="2024-03" db="EMBL/GenBank/DDBJ databases">
        <title>Adaptation during the transition from Ophiocordyceps entomopathogen to insect associate is accompanied by gene loss and intensified selection.</title>
        <authorList>
            <person name="Ward C.M."/>
            <person name="Onetto C.A."/>
            <person name="Borneman A.R."/>
        </authorList>
    </citation>
    <scope>NUCLEOTIDE SEQUENCE [LARGE SCALE GENOMIC DNA]</scope>
    <source>
        <strain evidence="2">AWRI1</strain>
        <tissue evidence="2">Single Adult Female</tissue>
    </source>
</reference>
<feature type="compositionally biased region" description="Polar residues" evidence="1">
    <location>
        <begin position="442"/>
        <end position="451"/>
    </location>
</feature>
<comment type="caution">
    <text evidence="2">The sequence shown here is derived from an EMBL/GenBank/DDBJ whole genome shotgun (WGS) entry which is preliminary data.</text>
</comment>
<proteinExistence type="predicted"/>
<feature type="compositionally biased region" description="Low complexity" evidence="1">
    <location>
        <begin position="107"/>
        <end position="145"/>
    </location>
</feature>
<dbReference type="InterPro" id="IPR031937">
    <property type="entry name" value="PNISR"/>
</dbReference>
<feature type="compositionally biased region" description="Basic and acidic residues" evidence="1">
    <location>
        <begin position="506"/>
        <end position="517"/>
    </location>
</feature>
<feature type="compositionally biased region" description="Basic residues" evidence="1">
    <location>
        <begin position="575"/>
        <end position="588"/>
    </location>
</feature>
<feature type="compositionally biased region" description="Acidic residues" evidence="1">
    <location>
        <begin position="425"/>
        <end position="439"/>
    </location>
</feature>
<feature type="compositionally biased region" description="Low complexity" evidence="1">
    <location>
        <begin position="363"/>
        <end position="374"/>
    </location>
</feature>
<evidence type="ECO:0000256" key="1">
    <source>
        <dbReference type="SAM" id="MobiDB-lite"/>
    </source>
</evidence>
<feature type="compositionally biased region" description="Basic residues" evidence="1">
    <location>
        <begin position="616"/>
        <end position="630"/>
    </location>
</feature>
<sequence>MFVAKELRQVNTMFPSGQWSFNPLAYQNVPSDRVDWASLAQQWIKMKETLPNLNQEPTPPPAPLISKPKNSRSESVAEPLPNDIEGGEAPMDMDTKDDDIPESVGASSSWNQWNNWPNQWGWGWSGNAGTVPSADNVSSTSSSVDSKVKWNENSFPADTVKSTSETWSRGNRPRQSQKPVVEQTSVIDAVKKKQLPAWIREGLNKMEREKQKKLERERLMQERQMRKQEPFKENSPEENLRIAANNPTHVPSEPFKTATTIPRVVHPFESTAIDVPDPPRLSSPPINKEENTSLIRKTKDEIMEESMLKIRRILTEILLEATENHVVMIAREELKRAKSSARAVRRSNAVSSVKGNLGLNIYGSGSDDSDSSSSENTYFDRKSDSDEELKSLIDRKKQDFRKIEDEIEIQIEKQEAKEKLIARQEEDDDDDDDGEDSDVDNTKSNSGSVNRLQEVPQQDVRSKSSSSKDEDDSATSSNKPKEQRVSNQQQSGSGNDGNRSTSQINGDRKNGKVELKHTRSPSSSSSSSDSKSESSSSKSSRSKSSYSSGSGSDSDTSSHRKRSKHKAKTNERSKRPAKTKRYRSRSRSPSRDRRSTDSRTYSSRSYKSESYGRRSSPYRRRSRSRQRSTSRGREKYSESSRRYDSHSKPRRRRSNSSDSRRSRYKRR</sequence>
<dbReference type="AlphaFoldDB" id="A0AAN9Y3D5"/>
<dbReference type="Pfam" id="PF15996">
    <property type="entry name" value="PNISR"/>
    <property type="match status" value="1"/>
</dbReference>
<evidence type="ECO:0000313" key="3">
    <source>
        <dbReference type="Proteomes" id="UP001367676"/>
    </source>
</evidence>
<name>A0AAN9Y3D5_9HEMI</name>
<feature type="region of interest" description="Disordered" evidence="1">
    <location>
        <begin position="50"/>
        <end position="182"/>
    </location>
</feature>
<feature type="region of interest" description="Disordered" evidence="1">
    <location>
        <begin position="417"/>
        <end position="667"/>
    </location>
</feature>
<evidence type="ECO:0008006" key="4">
    <source>
        <dbReference type="Google" id="ProtNLM"/>
    </source>
</evidence>
<dbReference type="EMBL" id="JBBCAQ010000032">
    <property type="protein sequence ID" value="KAK7583770.1"/>
    <property type="molecule type" value="Genomic_DNA"/>
</dbReference>
<gene>
    <name evidence="2" type="ORF">V9T40_004733</name>
</gene>
<feature type="region of interest" description="Disordered" evidence="1">
    <location>
        <begin position="355"/>
        <end position="388"/>
    </location>
</feature>
<organism evidence="2 3">
    <name type="scientific">Parthenolecanium corni</name>
    <dbReference type="NCBI Taxonomy" id="536013"/>
    <lineage>
        <taxon>Eukaryota</taxon>
        <taxon>Metazoa</taxon>
        <taxon>Ecdysozoa</taxon>
        <taxon>Arthropoda</taxon>
        <taxon>Hexapoda</taxon>
        <taxon>Insecta</taxon>
        <taxon>Pterygota</taxon>
        <taxon>Neoptera</taxon>
        <taxon>Paraneoptera</taxon>
        <taxon>Hemiptera</taxon>
        <taxon>Sternorrhyncha</taxon>
        <taxon>Coccoidea</taxon>
        <taxon>Coccidae</taxon>
        <taxon>Parthenolecanium</taxon>
    </lineage>
</organism>
<evidence type="ECO:0000313" key="2">
    <source>
        <dbReference type="EMBL" id="KAK7583770.1"/>
    </source>
</evidence>
<feature type="compositionally biased region" description="Polar residues" evidence="1">
    <location>
        <begin position="485"/>
        <end position="505"/>
    </location>
</feature>
<feature type="compositionally biased region" description="Basic and acidic residues" evidence="1">
    <location>
        <begin position="631"/>
        <end position="647"/>
    </location>
</feature>
<feature type="compositionally biased region" description="Polar residues" evidence="1">
    <location>
        <begin position="151"/>
        <end position="182"/>
    </location>
</feature>
<keyword evidence="3" id="KW-1185">Reference proteome</keyword>
<dbReference type="PANTHER" id="PTHR31518">
    <property type="entry name" value="ARGININE/SERINE-RICH PROTEIN PNISR"/>
    <property type="match status" value="1"/>
</dbReference>
<accession>A0AAN9Y3D5</accession>
<dbReference type="Proteomes" id="UP001367676">
    <property type="component" value="Unassembled WGS sequence"/>
</dbReference>